<dbReference type="AlphaFoldDB" id="A0AAE1GQ60"/>
<dbReference type="EMBL" id="JAWQEG010000008">
    <property type="protein sequence ID" value="KAK3896201.1"/>
    <property type="molecule type" value="Genomic_DNA"/>
</dbReference>
<evidence type="ECO:0000313" key="3">
    <source>
        <dbReference type="Proteomes" id="UP001286313"/>
    </source>
</evidence>
<evidence type="ECO:0000313" key="2">
    <source>
        <dbReference type="EMBL" id="KAK3896201.1"/>
    </source>
</evidence>
<dbReference type="Proteomes" id="UP001286313">
    <property type="component" value="Unassembled WGS sequence"/>
</dbReference>
<sequence length="152" mass="17062">MKSLTGHYLSKKHVDNTKSSTSKSQGSIKGAFRPIEKDPVKVAELRVAVYIAEHASALSVDHLGELLPKLDKKSCILRDFKMHHTKCVRLQRYVIAPSFATKLRSEIGDQFFSLVADESTNEANVSCLALCIRFYSDSKKSLVDTFYRLVPL</sequence>
<name>A0AAE1GQ60_PETCI</name>
<keyword evidence="3" id="KW-1185">Reference proteome</keyword>
<comment type="caution">
    <text evidence="2">The sequence shown here is derived from an EMBL/GenBank/DDBJ whole genome shotgun (WGS) entry which is preliminary data.</text>
</comment>
<gene>
    <name evidence="2" type="ORF">Pcinc_000123</name>
</gene>
<proteinExistence type="predicted"/>
<organism evidence="2 3">
    <name type="scientific">Petrolisthes cinctipes</name>
    <name type="common">Flat porcelain crab</name>
    <dbReference type="NCBI Taxonomy" id="88211"/>
    <lineage>
        <taxon>Eukaryota</taxon>
        <taxon>Metazoa</taxon>
        <taxon>Ecdysozoa</taxon>
        <taxon>Arthropoda</taxon>
        <taxon>Crustacea</taxon>
        <taxon>Multicrustacea</taxon>
        <taxon>Malacostraca</taxon>
        <taxon>Eumalacostraca</taxon>
        <taxon>Eucarida</taxon>
        <taxon>Decapoda</taxon>
        <taxon>Pleocyemata</taxon>
        <taxon>Anomura</taxon>
        <taxon>Galatheoidea</taxon>
        <taxon>Porcellanidae</taxon>
        <taxon>Petrolisthes</taxon>
    </lineage>
</organism>
<evidence type="ECO:0008006" key="4">
    <source>
        <dbReference type="Google" id="ProtNLM"/>
    </source>
</evidence>
<feature type="region of interest" description="Disordered" evidence="1">
    <location>
        <begin position="1"/>
        <end position="28"/>
    </location>
</feature>
<accession>A0AAE1GQ60</accession>
<reference evidence="2" key="1">
    <citation type="submission" date="2023-10" db="EMBL/GenBank/DDBJ databases">
        <title>Genome assemblies of two species of porcelain crab, Petrolisthes cinctipes and Petrolisthes manimaculis (Anomura: Porcellanidae).</title>
        <authorList>
            <person name="Angst P."/>
        </authorList>
    </citation>
    <scope>NUCLEOTIDE SEQUENCE</scope>
    <source>
        <strain evidence="2">PB745_01</strain>
        <tissue evidence="2">Gill</tissue>
    </source>
</reference>
<feature type="compositionally biased region" description="Polar residues" evidence="1">
    <location>
        <begin position="17"/>
        <end position="27"/>
    </location>
</feature>
<protein>
    <recommendedName>
        <fullName evidence="4">DUF4371 domain-containing protein</fullName>
    </recommendedName>
</protein>
<evidence type="ECO:0000256" key="1">
    <source>
        <dbReference type="SAM" id="MobiDB-lite"/>
    </source>
</evidence>